<dbReference type="PANTHER" id="PTHR33596:SF17">
    <property type="entry name" value="COLD-REGULATED 413 INNER MEMBRANE PROTEIN 1, CHLOROPLASTIC-RELATED"/>
    <property type="match status" value="1"/>
</dbReference>
<dbReference type="PANTHER" id="PTHR33596">
    <property type="entry name" value="COLD-REGULATED 413 PLASMA MEMBRANE PROTEIN 2"/>
    <property type="match status" value="1"/>
</dbReference>
<evidence type="ECO:0000256" key="5">
    <source>
        <dbReference type="ARBA" id="ARBA00023136"/>
    </source>
</evidence>
<name>A0A371FB55_MUCPR</name>
<dbReference type="Pfam" id="PF05562">
    <property type="entry name" value="WCOR413"/>
    <property type="match status" value="1"/>
</dbReference>
<comment type="caution">
    <text evidence="7">The sequence shown here is derived from an EMBL/GenBank/DDBJ whole genome shotgun (WGS) entry which is preliminary data.</text>
</comment>
<evidence type="ECO:0000256" key="6">
    <source>
        <dbReference type="SAM" id="Phobius"/>
    </source>
</evidence>
<evidence type="ECO:0000313" key="8">
    <source>
        <dbReference type="Proteomes" id="UP000257109"/>
    </source>
</evidence>
<dbReference type="AlphaFoldDB" id="A0A371FB55"/>
<evidence type="ECO:0000256" key="4">
    <source>
        <dbReference type="ARBA" id="ARBA00022989"/>
    </source>
</evidence>
<accession>A0A371FB55</accession>
<comment type="subcellular location">
    <subcellularLocation>
        <location evidence="1">Membrane</location>
        <topology evidence="1">Multi-pass membrane protein</topology>
    </subcellularLocation>
</comment>
<dbReference type="PROSITE" id="PS51257">
    <property type="entry name" value="PROKAR_LIPOPROTEIN"/>
    <property type="match status" value="1"/>
</dbReference>
<proteinExistence type="inferred from homology"/>
<organism evidence="7 8">
    <name type="scientific">Mucuna pruriens</name>
    <name type="common">Velvet bean</name>
    <name type="synonym">Dolichos pruriens</name>
    <dbReference type="NCBI Taxonomy" id="157652"/>
    <lineage>
        <taxon>Eukaryota</taxon>
        <taxon>Viridiplantae</taxon>
        <taxon>Streptophyta</taxon>
        <taxon>Embryophyta</taxon>
        <taxon>Tracheophyta</taxon>
        <taxon>Spermatophyta</taxon>
        <taxon>Magnoliopsida</taxon>
        <taxon>eudicotyledons</taxon>
        <taxon>Gunneridae</taxon>
        <taxon>Pentapetalae</taxon>
        <taxon>rosids</taxon>
        <taxon>fabids</taxon>
        <taxon>Fabales</taxon>
        <taxon>Fabaceae</taxon>
        <taxon>Papilionoideae</taxon>
        <taxon>50 kb inversion clade</taxon>
        <taxon>NPAAA clade</taxon>
        <taxon>indigoferoid/millettioid clade</taxon>
        <taxon>Phaseoleae</taxon>
        <taxon>Mucuna</taxon>
    </lineage>
</organism>
<dbReference type="GO" id="GO:0016020">
    <property type="term" value="C:membrane"/>
    <property type="evidence" value="ECO:0007669"/>
    <property type="project" value="UniProtKB-SubCell"/>
</dbReference>
<evidence type="ECO:0000313" key="7">
    <source>
        <dbReference type="EMBL" id="RDX75538.1"/>
    </source>
</evidence>
<keyword evidence="4 6" id="KW-1133">Transmembrane helix</keyword>
<dbReference type="EMBL" id="QJKJ01009808">
    <property type="protein sequence ID" value="RDX75538.1"/>
    <property type="molecule type" value="Genomic_DNA"/>
</dbReference>
<gene>
    <name evidence="7" type="primary">COR413IM2</name>
    <name evidence="7" type="ORF">CR513_44564</name>
</gene>
<comment type="similarity">
    <text evidence="2">Belongs to the Cold-regulated 413 protein family.</text>
</comment>
<dbReference type="OrthoDB" id="1928310at2759"/>
<evidence type="ECO:0000256" key="1">
    <source>
        <dbReference type="ARBA" id="ARBA00004141"/>
    </source>
</evidence>
<evidence type="ECO:0000256" key="3">
    <source>
        <dbReference type="ARBA" id="ARBA00022692"/>
    </source>
</evidence>
<feature type="transmembrane region" description="Helical" evidence="6">
    <location>
        <begin position="188"/>
        <end position="205"/>
    </location>
</feature>
<protein>
    <submittedName>
        <fullName evidence="7">Cold-regulated 413 inner membrane protein 2, chloroplastic</fullName>
    </submittedName>
</protein>
<sequence>MSTMAMRVTSSPPPAPATARTTFSLLNSSISCNFLPSLSRSSPPSLSYAFNPLRSFIDHEGIRSFAKSKTGSRSAGFRVLCYSPAPLTPPNLQWISTFFFIPLRADEVLILARGTAVPKSYIVPLFALQAPAGVISWIKGRYGVWTAFLALLIRLFFYIPGELELPFLALLLVMVAPYEAMKLRDTKEGAMVSLLIAVYLAFQHFSRTSLQQSFDQVKHT</sequence>
<evidence type="ECO:0000256" key="2">
    <source>
        <dbReference type="ARBA" id="ARBA00005852"/>
    </source>
</evidence>
<keyword evidence="5 6" id="KW-0472">Membrane</keyword>
<reference evidence="7" key="1">
    <citation type="submission" date="2018-05" db="EMBL/GenBank/DDBJ databases">
        <title>Draft genome of Mucuna pruriens seed.</title>
        <authorList>
            <person name="Nnadi N.E."/>
            <person name="Vos R."/>
            <person name="Hasami M.H."/>
            <person name="Devisetty U.K."/>
            <person name="Aguiy J.C."/>
        </authorList>
    </citation>
    <scope>NUCLEOTIDE SEQUENCE [LARGE SCALE GENOMIC DNA]</scope>
    <source>
        <strain evidence="7">JCA_2017</strain>
    </source>
</reference>
<keyword evidence="8" id="KW-1185">Reference proteome</keyword>
<dbReference type="Proteomes" id="UP000257109">
    <property type="component" value="Unassembled WGS sequence"/>
</dbReference>
<keyword evidence="3 6" id="KW-0812">Transmembrane</keyword>
<dbReference type="STRING" id="157652.A0A371FB55"/>
<dbReference type="InterPro" id="IPR008892">
    <property type="entry name" value="COR413"/>
</dbReference>